<dbReference type="PANTHER" id="PTHR35936">
    <property type="entry name" value="MEMBRANE-BOUND LYTIC MUREIN TRANSGLYCOSYLASE F"/>
    <property type="match status" value="1"/>
</dbReference>
<dbReference type="Pfam" id="PF00497">
    <property type="entry name" value="SBP_bac_3"/>
    <property type="match status" value="1"/>
</dbReference>
<dbReference type="SMART" id="SM00079">
    <property type="entry name" value="PBPe"/>
    <property type="match status" value="1"/>
</dbReference>
<proteinExistence type="predicted"/>
<feature type="domain" description="Ionotropic glutamate receptor C-terminal" evidence="4">
    <location>
        <begin position="26"/>
        <end position="248"/>
    </location>
</feature>
<feature type="domain" description="Solute-binding protein family 3/N-terminal" evidence="3">
    <location>
        <begin position="26"/>
        <end position="248"/>
    </location>
</feature>
<evidence type="ECO:0000313" key="5">
    <source>
        <dbReference type="EMBL" id="QLI80746.1"/>
    </source>
</evidence>
<dbReference type="InterPro" id="IPR001638">
    <property type="entry name" value="Solute-binding_3/MltF_N"/>
</dbReference>
<gene>
    <name evidence="5" type="ORF">HZU75_03920</name>
</gene>
<dbReference type="Gene3D" id="3.40.190.10">
    <property type="entry name" value="Periplasmic binding protein-like II"/>
    <property type="match status" value="2"/>
</dbReference>
<sequence>MHYRTLFSTLALALGLSVAPAHAERVYSVGTDATFAPFESLNNNKEVVGFDADLIKAIAQKSGLKIKLVNTPWEGLFAGLNTGDRDIVIAAVTITPERKASMDFSEPYFEAKQLIIVRDGSKVAKLADLKGKKVGVQTGTTGDTVAQKAFGKTSPDIRRYENIVLALTELRAGGIEAVVADNGVVNNYLTNNKNTQLKTIDDTSFAKEYYGIAVKKGNKAVLDQLNKGLAATKADGTYQKIYQQYFGR</sequence>
<evidence type="ECO:0000256" key="2">
    <source>
        <dbReference type="SAM" id="SignalP"/>
    </source>
</evidence>
<dbReference type="CDD" id="cd13624">
    <property type="entry name" value="PBP2_Arg_Lys_His"/>
    <property type="match status" value="1"/>
</dbReference>
<evidence type="ECO:0000259" key="3">
    <source>
        <dbReference type="SMART" id="SM00062"/>
    </source>
</evidence>
<reference evidence="5 6" key="1">
    <citation type="journal article" date="2016" name="Int. J. Syst. Evol. Microbiol.">
        <title>Chitinibacter fontanus sp. nov., isolated from a spring.</title>
        <authorList>
            <person name="Sheu S.Y."/>
            <person name="Li Y.S."/>
            <person name="Young C.C."/>
            <person name="Chen W.M."/>
        </authorList>
    </citation>
    <scope>NUCLEOTIDE SEQUENCE [LARGE SCALE GENOMIC DNA]</scope>
    <source>
        <strain evidence="5 6">STM-7</strain>
    </source>
</reference>
<dbReference type="GO" id="GO:0015276">
    <property type="term" value="F:ligand-gated monoatomic ion channel activity"/>
    <property type="evidence" value="ECO:0007669"/>
    <property type="project" value="InterPro"/>
</dbReference>
<dbReference type="SMART" id="SM00062">
    <property type="entry name" value="PBPb"/>
    <property type="match status" value="1"/>
</dbReference>
<dbReference type="SUPFAM" id="SSF53850">
    <property type="entry name" value="Periplasmic binding protein-like II"/>
    <property type="match status" value="1"/>
</dbReference>
<dbReference type="GO" id="GO:0016020">
    <property type="term" value="C:membrane"/>
    <property type="evidence" value="ECO:0007669"/>
    <property type="project" value="InterPro"/>
</dbReference>
<organism evidence="5 6">
    <name type="scientific">Chitinibacter fontanus</name>
    <dbReference type="NCBI Taxonomy" id="1737446"/>
    <lineage>
        <taxon>Bacteria</taxon>
        <taxon>Pseudomonadati</taxon>
        <taxon>Pseudomonadota</taxon>
        <taxon>Betaproteobacteria</taxon>
        <taxon>Neisseriales</taxon>
        <taxon>Chitinibacteraceae</taxon>
        <taxon>Chitinibacter</taxon>
    </lineage>
</organism>
<dbReference type="Proteomes" id="UP000510822">
    <property type="component" value="Chromosome"/>
</dbReference>
<dbReference type="AlphaFoldDB" id="A0A7D5ZB13"/>
<name>A0A7D5ZB13_9NEIS</name>
<dbReference type="RefSeq" id="WP_180307880.1">
    <property type="nucleotide sequence ID" value="NZ_CP058952.1"/>
</dbReference>
<evidence type="ECO:0000256" key="1">
    <source>
        <dbReference type="ARBA" id="ARBA00022729"/>
    </source>
</evidence>
<feature type="chain" id="PRO_5028964006" evidence="2">
    <location>
        <begin position="24"/>
        <end position="248"/>
    </location>
</feature>
<feature type="signal peptide" evidence="2">
    <location>
        <begin position="1"/>
        <end position="23"/>
    </location>
</feature>
<evidence type="ECO:0000313" key="6">
    <source>
        <dbReference type="Proteomes" id="UP000510822"/>
    </source>
</evidence>
<keyword evidence="1 2" id="KW-0732">Signal</keyword>
<dbReference type="PANTHER" id="PTHR35936:SF17">
    <property type="entry name" value="ARGININE-BINDING EXTRACELLULAR PROTEIN ARTP"/>
    <property type="match status" value="1"/>
</dbReference>
<dbReference type="KEGG" id="cfon:HZU75_03920"/>
<dbReference type="InterPro" id="IPR001320">
    <property type="entry name" value="Iontro_rcpt_C"/>
</dbReference>
<accession>A0A7D5ZB13</accession>
<evidence type="ECO:0000259" key="4">
    <source>
        <dbReference type="SMART" id="SM00079"/>
    </source>
</evidence>
<dbReference type="EMBL" id="CP058952">
    <property type="protein sequence ID" value="QLI80746.1"/>
    <property type="molecule type" value="Genomic_DNA"/>
</dbReference>
<protein>
    <submittedName>
        <fullName evidence="5">Basic amino acid ABC transporter substrate-binding protein</fullName>
    </submittedName>
</protein>
<keyword evidence="6" id="KW-1185">Reference proteome</keyword>